<dbReference type="KEGG" id="foc:113218196"/>
<dbReference type="PANTHER" id="PTHR47771">
    <property type="entry name" value="LD27203P-RELATED"/>
    <property type="match status" value="1"/>
</dbReference>
<sequence length="209" mass="23356">MKFLAITIMCLALAAAESGKKATEGKKSEKRGIHDLGYGYGGSELSLGLGHTYSSGYGDYLSGHEYGHHEPITKVITKHVPYSIPQPVPVEITKHVPYIVKVPVHVPVDRPYEVAVPKPYTVHVDRPYPVTVEKPYPVHIKVPVKVAVPHPVPYDVPKPYPVHVEVPKPYKVPVEVPVYVKEHHHEHYPSLDLGYHGSSHYSSGHYDHY</sequence>
<keyword evidence="1" id="KW-0732">Signal</keyword>
<dbReference type="AlphaFoldDB" id="A0A6J1TLM4"/>
<dbReference type="Proteomes" id="UP000504606">
    <property type="component" value="Unplaced"/>
</dbReference>
<accession>A0A6J1TLM4</accession>
<name>A0A6J1TLM4_FRAOC</name>
<evidence type="ECO:0000313" key="3">
    <source>
        <dbReference type="RefSeq" id="XP_026294228.1"/>
    </source>
</evidence>
<dbReference type="GeneID" id="113218196"/>
<dbReference type="OrthoDB" id="6620433at2759"/>
<organism evidence="2 3">
    <name type="scientific">Frankliniella occidentalis</name>
    <name type="common">Western flower thrips</name>
    <name type="synonym">Euthrips occidentalis</name>
    <dbReference type="NCBI Taxonomy" id="133901"/>
    <lineage>
        <taxon>Eukaryota</taxon>
        <taxon>Metazoa</taxon>
        <taxon>Ecdysozoa</taxon>
        <taxon>Arthropoda</taxon>
        <taxon>Hexapoda</taxon>
        <taxon>Insecta</taxon>
        <taxon>Pterygota</taxon>
        <taxon>Neoptera</taxon>
        <taxon>Paraneoptera</taxon>
        <taxon>Thysanoptera</taxon>
        <taxon>Terebrantia</taxon>
        <taxon>Thripoidea</taxon>
        <taxon>Thripidae</taxon>
        <taxon>Frankliniella</taxon>
    </lineage>
</organism>
<evidence type="ECO:0000256" key="1">
    <source>
        <dbReference type="SAM" id="SignalP"/>
    </source>
</evidence>
<dbReference type="RefSeq" id="XP_026294228.1">
    <property type="nucleotide sequence ID" value="XM_026438443.2"/>
</dbReference>
<reference evidence="3" key="1">
    <citation type="submission" date="2025-08" db="UniProtKB">
        <authorList>
            <consortium name="RefSeq"/>
        </authorList>
    </citation>
    <scope>IDENTIFICATION</scope>
    <source>
        <tissue evidence="3">Whole organism</tissue>
    </source>
</reference>
<proteinExistence type="predicted"/>
<protein>
    <submittedName>
        <fullName evidence="3">Zinc finger protein 512B-like</fullName>
    </submittedName>
</protein>
<gene>
    <name evidence="3" type="primary">LOC113218196</name>
</gene>
<keyword evidence="2" id="KW-1185">Reference proteome</keyword>
<evidence type="ECO:0000313" key="2">
    <source>
        <dbReference type="Proteomes" id="UP000504606"/>
    </source>
</evidence>
<feature type="signal peptide" evidence="1">
    <location>
        <begin position="1"/>
        <end position="16"/>
    </location>
</feature>
<feature type="chain" id="PRO_5026785184" evidence="1">
    <location>
        <begin position="17"/>
        <end position="209"/>
    </location>
</feature>
<dbReference type="PANTHER" id="PTHR47771:SF3">
    <property type="entry name" value="LD27203P"/>
    <property type="match status" value="1"/>
</dbReference>